<keyword evidence="2" id="KW-0812">Transmembrane</keyword>
<proteinExistence type="predicted"/>
<sequence length="346" mass="36166">MDDLTSGGRTHVVPGLSDVQDVSAFVALMRRCKETSGFTYRELELRAAKNGDVLARSTLAGALSREALPKADLLTAFVRACGVSDEEVAQWLAVREELSAGAPLFDADPDAGSGARAESDADGTEVGEPGTPDQGSADGRTTSPRPPRSARSRRRAYLLVAGTVAVVALIVAVALKSGGDGDGSADAVPAGEVSVRPLEGPDLCLTDGKDRAGRYDSLIAVFRPCAKATPPVTELRSTGDGRYRVRWYHPEHGPGCLNAREDGAPKGFLEPFDDCAKGSPLRVERVTDTAATYVLKVSEERCVAAGAKGEVPVVGTEAVVRPCDGSAGQRFVIRSSAAQEDTATAK</sequence>
<dbReference type="Proteomes" id="UP001352223">
    <property type="component" value="Unassembled WGS sequence"/>
</dbReference>
<keyword evidence="4" id="KW-1185">Reference proteome</keyword>
<keyword evidence="2" id="KW-1133">Transmembrane helix</keyword>
<protein>
    <submittedName>
        <fullName evidence="3">XRE family transcriptional regulator</fullName>
    </submittedName>
</protein>
<evidence type="ECO:0000256" key="1">
    <source>
        <dbReference type="SAM" id="MobiDB-lite"/>
    </source>
</evidence>
<dbReference type="EMBL" id="JAOZYB010000369">
    <property type="protein sequence ID" value="MEB3966867.1"/>
    <property type="molecule type" value="Genomic_DNA"/>
</dbReference>
<gene>
    <name evidence="3" type="ORF">OKJ48_42535</name>
</gene>
<accession>A0ABU6CQC7</accession>
<feature type="region of interest" description="Disordered" evidence="1">
    <location>
        <begin position="103"/>
        <end position="153"/>
    </location>
</feature>
<evidence type="ECO:0000313" key="3">
    <source>
        <dbReference type="EMBL" id="MEB3966867.1"/>
    </source>
</evidence>
<dbReference type="RefSeq" id="WP_324776584.1">
    <property type="nucleotide sequence ID" value="NZ_BAAATS010000005.1"/>
</dbReference>
<evidence type="ECO:0000256" key="2">
    <source>
        <dbReference type="SAM" id="Phobius"/>
    </source>
</evidence>
<comment type="caution">
    <text evidence="3">The sequence shown here is derived from an EMBL/GenBank/DDBJ whole genome shotgun (WGS) entry which is preliminary data.</text>
</comment>
<evidence type="ECO:0000313" key="4">
    <source>
        <dbReference type="Proteomes" id="UP001352223"/>
    </source>
</evidence>
<name>A0ABU6CQC7_9ACTN</name>
<feature type="transmembrane region" description="Helical" evidence="2">
    <location>
        <begin position="156"/>
        <end position="175"/>
    </location>
</feature>
<organism evidence="3 4">
    <name type="scientific">Streptomyces kunmingensis</name>
    <dbReference type="NCBI Taxonomy" id="68225"/>
    <lineage>
        <taxon>Bacteria</taxon>
        <taxon>Bacillati</taxon>
        <taxon>Actinomycetota</taxon>
        <taxon>Actinomycetes</taxon>
        <taxon>Kitasatosporales</taxon>
        <taxon>Streptomycetaceae</taxon>
        <taxon>Streptomyces</taxon>
    </lineage>
</organism>
<keyword evidence="2" id="KW-0472">Membrane</keyword>
<reference evidence="3 4" key="1">
    <citation type="submission" date="2022-10" db="EMBL/GenBank/DDBJ databases">
        <authorList>
            <person name="Xie J."/>
            <person name="Shen N."/>
        </authorList>
    </citation>
    <scope>NUCLEOTIDE SEQUENCE [LARGE SCALE GENOMIC DNA]</scope>
    <source>
        <strain evidence="3 4">DSM 41681</strain>
    </source>
</reference>